<dbReference type="InterPro" id="IPR039425">
    <property type="entry name" value="RNA_pol_sigma-70-like"/>
</dbReference>
<evidence type="ECO:0000256" key="5">
    <source>
        <dbReference type="ARBA" id="ARBA00023163"/>
    </source>
</evidence>
<dbReference type="GO" id="GO:0016987">
    <property type="term" value="F:sigma factor activity"/>
    <property type="evidence" value="ECO:0007669"/>
    <property type="project" value="UniProtKB-KW"/>
</dbReference>
<keyword evidence="2" id="KW-0805">Transcription regulation</keyword>
<dbReference type="Gene3D" id="1.10.10.10">
    <property type="entry name" value="Winged helix-like DNA-binding domain superfamily/Winged helix DNA-binding domain"/>
    <property type="match status" value="1"/>
</dbReference>
<keyword evidence="3" id="KW-0731">Sigma factor</keyword>
<evidence type="ECO:0000256" key="6">
    <source>
        <dbReference type="SAM" id="MobiDB-lite"/>
    </source>
</evidence>
<feature type="domain" description="RNA polymerase sigma factor 70 region 4 type 2" evidence="7">
    <location>
        <begin position="163"/>
        <end position="212"/>
    </location>
</feature>
<dbReference type="InterPro" id="IPR013324">
    <property type="entry name" value="RNA_pol_sigma_r3/r4-like"/>
</dbReference>
<accession>A0A5C6AVQ0</accession>
<protein>
    <submittedName>
        <fullName evidence="8">RNA polymerase sigma factor</fullName>
    </submittedName>
</protein>
<dbReference type="PANTHER" id="PTHR43133">
    <property type="entry name" value="RNA POLYMERASE ECF-TYPE SIGMA FACTO"/>
    <property type="match status" value="1"/>
</dbReference>
<name>A0A5C6AVQ0_9BACT</name>
<comment type="similarity">
    <text evidence="1">Belongs to the sigma-70 factor family. ECF subfamily.</text>
</comment>
<evidence type="ECO:0000259" key="7">
    <source>
        <dbReference type="Pfam" id="PF08281"/>
    </source>
</evidence>
<keyword evidence="4" id="KW-0238">DNA-binding</keyword>
<dbReference type="InterPro" id="IPR014284">
    <property type="entry name" value="RNA_pol_sigma-70_dom"/>
</dbReference>
<dbReference type="SUPFAM" id="SSF88946">
    <property type="entry name" value="Sigma2 domain of RNA polymerase sigma factors"/>
    <property type="match status" value="1"/>
</dbReference>
<evidence type="ECO:0000313" key="9">
    <source>
        <dbReference type="Proteomes" id="UP000316213"/>
    </source>
</evidence>
<dbReference type="GO" id="GO:0003677">
    <property type="term" value="F:DNA binding"/>
    <property type="evidence" value="ECO:0007669"/>
    <property type="project" value="UniProtKB-KW"/>
</dbReference>
<dbReference type="InterPro" id="IPR036388">
    <property type="entry name" value="WH-like_DNA-bd_sf"/>
</dbReference>
<dbReference type="EMBL" id="SJPM01000001">
    <property type="protein sequence ID" value="TWU03136.1"/>
    <property type="molecule type" value="Genomic_DNA"/>
</dbReference>
<dbReference type="GO" id="GO:0006352">
    <property type="term" value="P:DNA-templated transcription initiation"/>
    <property type="evidence" value="ECO:0007669"/>
    <property type="project" value="InterPro"/>
</dbReference>
<feature type="region of interest" description="Disordered" evidence="6">
    <location>
        <begin position="1"/>
        <end position="28"/>
    </location>
</feature>
<reference evidence="8 9" key="1">
    <citation type="submission" date="2019-02" db="EMBL/GenBank/DDBJ databases">
        <title>Deep-cultivation of Planctomycetes and their phenomic and genomic characterization uncovers novel biology.</title>
        <authorList>
            <person name="Wiegand S."/>
            <person name="Jogler M."/>
            <person name="Boedeker C."/>
            <person name="Pinto D."/>
            <person name="Vollmers J."/>
            <person name="Rivas-Marin E."/>
            <person name="Kohn T."/>
            <person name="Peeters S.H."/>
            <person name="Heuer A."/>
            <person name="Rast P."/>
            <person name="Oberbeckmann S."/>
            <person name="Bunk B."/>
            <person name="Jeske O."/>
            <person name="Meyerdierks A."/>
            <person name="Storesund J.E."/>
            <person name="Kallscheuer N."/>
            <person name="Luecker S."/>
            <person name="Lage O.M."/>
            <person name="Pohl T."/>
            <person name="Merkel B.J."/>
            <person name="Hornburger P."/>
            <person name="Mueller R.-W."/>
            <person name="Bruemmer F."/>
            <person name="Labrenz M."/>
            <person name="Spormann A.M."/>
            <person name="Op Den Camp H."/>
            <person name="Overmann J."/>
            <person name="Amann R."/>
            <person name="Jetten M.S.M."/>
            <person name="Mascher T."/>
            <person name="Medema M.H."/>
            <person name="Devos D.P."/>
            <person name="Kaster A.-K."/>
            <person name="Ovreas L."/>
            <person name="Rohde M."/>
            <person name="Galperin M.Y."/>
            <person name="Jogler C."/>
        </authorList>
    </citation>
    <scope>NUCLEOTIDE SEQUENCE [LARGE SCALE GENOMIC DNA]</scope>
    <source>
        <strain evidence="8 9">Pla100</strain>
    </source>
</reference>
<dbReference type="SUPFAM" id="SSF88659">
    <property type="entry name" value="Sigma3 and sigma4 domains of RNA polymerase sigma factors"/>
    <property type="match status" value="1"/>
</dbReference>
<dbReference type="Proteomes" id="UP000316213">
    <property type="component" value="Unassembled WGS sequence"/>
</dbReference>
<dbReference type="Pfam" id="PF08281">
    <property type="entry name" value="Sigma70_r4_2"/>
    <property type="match status" value="1"/>
</dbReference>
<dbReference type="RefSeq" id="WP_146575719.1">
    <property type="nucleotide sequence ID" value="NZ_SJPM01000001.1"/>
</dbReference>
<dbReference type="Gene3D" id="1.10.1740.10">
    <property type="match status" value="1"/>
</dbReference>
<keyword evidence="9" id="KW-1185">Reference proteome</keyword>
<keyword evidence="5" id="KW-0804">Transcription</keyword>
<feature type="compositionally biased region" description="Acidic residues" evidence="6">
    <location>
        <begin position="16"/>
        <end position="26"/>
    </location>
</feature>
<dbReference type="InterPro" id="IPR013249">
    <property type="entry name" value="RNA_pol_sigma70_r4_t2"/>
</dbReference>
<evidence type="ECO:0000256" key="2">
    <source>
        <dbReference type="ARBA" id="ARBA00023015"/>
    </source>
</evidence>
<dbReference type="PANTHER" id="PTHR43133:SF8">
    <property type="entry name" value="RNA POLYMERASE SIGMA FACTOR HI_1459-RELATED"/>
    <property type="match status" value="1"/>
</dbReference>
<evidence type="ECO:0000256" key="3">
    <source>
        <dbReference type="ARBA" id="ARBA00023082"/>
    </source>
</evidence>
<sequence length="231" mass="25579">MGTPTTNDDGPLDNGASEDDQCDDDGGDGRRIAEERSVCLLADYLKNHERRLAGFIRSLCGPRLLAVTEVDDLLQEVATSAVSGLATAPLDQYTVWQWLQQLARRRVVDAHRHHFEAKRRDAGREVSFQAGGEDTGRDGLQAMLAASITSPSAVLSRDVRLSRLRQTLDSMPEEQRTVVTMRYLEGKTSKQIAEKTGKSDAAVRVMLSRSTKWLEDALSDVKPSTSRRRPV</sequence>
<evidence type="ECO:0000256" key="1">
    <source>
        <dbReference type="ARBA" id="ARBA00010641"/>
    </source>
</evidence>
<evidence type="ECO:0000256" key="4">
    <source>
        <dbReference type="ARBA" id="ARBA00023125"/>
    </source>
</evidence>
<dbReference type="CDD" id="cd06171">
    <property type="entry name" value="Sigma70_r4"/>
    <property type="match status" value="1"/>
</dbReference>
<gene>
    <name evidence="8" type="ORF">Pla100_00540</name>
</gene>
<dbReference type="AlphaFoldDB" id="A0A5C6AVQ0"/>
<proteinExistence type="inferred from homology"/>
<dbReference type="OrthoDB" id="291970at2"/>
<comment type="caution">
    <text evidence="8">The sequence shown here is derived from an EMBL/GenBank/DDBJ whole genome shotgun (WGS) entry which is preliminary data.</text>
</comment>
<organism evidence="8 9">
    <name type="scientific">Neorhodopirellula pilleata</name>
    <dbReference type="NCBI Taxonomy" id="2714738"/>
    <lineage>
        <taxon>Bacteria</taxon>
        <taxon>Pseudomonadati</taxon>
        <taxon>Planctomycetota</taxon>
        <taxon>Planctomycetia</taxon>
        <taxon>Pirellulales</taxon>
        <taxon>Pirellulaceae</taxon>
        <taxon>Neorhodopirellula</taxon>
    </lineage>
</organism>
<evidence type="ECO:0000313" key="8">
    <source>
        <dbReference type="EMBL" id="TWU03136.1"/>
    </source>
</evidence>
<dbReference type="InterPro" id="IPR013325">
    <property type="entry name" value="RNA_pol_sigma_r2"/>
</dbReference>
<dbReference type="NCBIfam" id="TIGR02937">
    <property type="entry name" value="sigma70-ECF"/>
    <property type="match status" value="1"/>
</dbReference>